<gene>
    <name evidence="1" type="ORF">PHAGE6E_6</name>
</gene>
<dbReference type="InterPro" id="IPR009812">
    <property type="entry name" value="DUF1381"/>
</dbReference>
<dbReference type="Pfam" id="PF07129">
    <property type="entry name" value="DUF1381"/>
    <property type="match status" value="1"/>
</dbReference>
<accession>A0A060AKQ5</accession>
<dbReference type="GeneID" id="19685748"/>
<dbReference type="OrthoDB" id="29164at10239"/>
<name>A0A060AKQ5_9CAUD</name>
<organism evidence="1 2">
    <name type="scientific">Staphylococcus phage 6ec</name>
    <dbReference type="NCBI Taxonomy" id="1500386"/>
    <lineage>
        <taxon>Viruses</taxon>
        <taxon>Duplodnaviria</taxon>
        <taxon>Heunggongvirae</taxon>
        <taxon>Uroviricota</taxon>
        <taxon>Caudoviricetes</taxon>
        <taxon>Sextaecvirus</taxon>
        <taxon>Sextaecvirus sextaec</taxon>
    </lineage>
</organism>
<dbReference type="KEGG" id="vg:19685748"/>
<sequence length="50" mass="6007">MTQYLIREFTDNIGHIHKNIEKSRENEKLYIVNADNKEQALKIYKNKGEK</sequence>
<evidence type="ECO:0000313" key="2">
    <source>
        <dbReference type="Proteomes" id="UP000026999"/>
    </source>
</evidence>
<dbReference type="RefSeq" id="YP_009042512.1">
    <property type="nucleotide sequence ID" value="NC_024355.1"/>
</dbReference>
<proteinExistence type="predicted"/>
<evidence type="ECO:0008006" key="3">
    <source>
        <dbReference type="Google" id="ProtNLM"/>
    </source>
</evidence>
<protein>
    <recommendedName>
        <fullName evidence="3">DUF1381 domain-containing protein</fullName>
    </recommendedName>
</protein>
<reference evidence="1 2" key="1">
    <citation type="journal article" date="2014" name="Genome Announc.">
        <title>Complete Genome Sequence of a Staphylococcus epidermidis Bacteriophage Isolated from the Anterior Nares of Humans.</title>
        <authorList>
            <person name="Aswani V.H."/>
            <person name="Tremblay D.M."/>
            <person name="Moineau S."/>
            <person name="Shukla S.K."/>
        </authorList>
    </citation>
    <scope>NUCLEOTIDE SEQUENCE [LARGE SCALE GENOMIC DNA]</scope>
</reference>
<keyword evidence="2" id="KW-1185">Reference proteome</keyword>
<dbReference type="EMBL" id="KJ804259">
    <property type="protein sequence ID" value="AIA64033.1"/>
    <property type="molecule type" value="Genomic_DNA"/>
</dbReference>
<evidence type="ECO:0000313" key="1">
    <source>
        <dbReference type="EMBL" id="AIA64033.1"/>
    </source>
</evidence>
<dbReference type="Proteomes" id="UP000026999">
    <property type="component" value="Segment"/>
</dbReference>